<keyword evidence="2" id="KW-0812">Transmembrane</keyword>
<reference evidence="3" key="1">
    <citation type="submission" date="2019-08" db="EMBL/GenBank/DDBJ databases">
        <authorList>
            <person name="Kucharzyk K."/>
            <person name="Murdoch R.W."/>
            <person name="Higgins S."/>
            <person name="Loffler F."/>
        </authorList>
    </citation>
    <scope>NUCLEOTIDE SEQUENCE</scope>
</reference>
<evidence type="ECO:0008006" key="4">
    <source>
        <dbReference type="Google" id="ProtNLM"/>
    </source>
</evidence>
<evidence type="ECO:0000313" key="3">
    <source>
        <dbReference type="EMBL" id="MPM14162.1"/>
    </source>
</evidence>
<dbReference type="InterPro" id="IPR018900">
    <property type="entry name" value="Curli_CsgE"/>
</dbReference>
<gene>
    <name evidence="3" type="ORF">SDC9_60522</name>
</gene>
<feature type="transmembrane region" description="Helical" evidence="2">
    <location>
        <begin position="6"/>
        <end position="23"/>
    </location>
</feature>
<keyword evidence="1" id="KW-0732">Signal</keyword>
<organism evidence="3">
    <name type="scientific">bioreactor metagenome</name>
    <dbReference type="NCBI Taxonomy" id="1076179"/>
    <lineage>
        <taxon>unclassified sequences</taxon>
        <taxon>metagenomes</taxon>
        <taxon>ecological metagenomes</taxon>
    </lineage>
</organism>
<dbReference type="AlphaFoldDB" id="A0A644XDA1"/>
<sequence length="174" mass="19464">MDGLNGIVMIVFTGIVLASLLMGHSVSPGFRVQQGDSIKGTNVPEKLTRLVEQVKKSANRSDDVEMELDGLLVDNTKTKGGKDFYDLFFASWEAPLNARNFTITINEKPYRLTTTFIVVMINENVVYEALLQPRLDVIEYMTAEAVQMAQSYLINYEEINRELNGDDLSGSGIY</sequence>
<protein>
    <recommendedName>
        <fullName evidence="4">Curli production assembly/transport component CsgE</fullName>
    </recommendedName>
</protein>
<evidence type="ECO:0000256" key="2">
    <source>
        <dbReference type="SAM" id="Phobius"/>
    </source>
</evidence>
<accession>A0A644XDA1</accession>
<evidence type="ECO:0000256" key="1">
    <source>
        <dbReference type="ARBA" id="ARBA00022729"/>
    </source>
</evidence>
<dbReference type="EMBL" id="VSSQ01002235">
    <property type="protein sequence ID" value="MPM14162.1"/>
    <property type="molecule type" value="Genomic_DNA"/>
</dbReference>
<proteinExistence type="predicted"/>
<dbReference type="Pfam" id="PF10627">
    <property type="entry name" value="CsgE"/>
    <property type="match status" value="1"/>
</dbReference>
<keyword evidence="2" id="KW-1133">Transmembrane helix</keyword>
<name>A0A644XDA1_9ZZZZ</name>
<keyword evidence="2" id="KW-0472">Membrane</keyword>
<comment type="caution">
    <text evidence="3">The sequence shown here is derived from an EMBL/GenBank/DDBJ whole genome shotgun (WGS) entry which is preliminary data.</text>
</comment>